<gene>
    <name evidence="11" type="ORF">DSTB1V02_LOCUS4612</name>
</gene>
<reference evidence="11" key="1">
    <citation type="submission" date="2020-11" db="EMBL/GenBank/DDBJ databases">
        <authorList>
            <person name="Tran Van P."/>
        </authorList>
    </citation>
    <scope>NUCLEOTIDE SEQUENCE</scope>
</reference>
<dbReference type="Proteomes" id="UP000677054">
    <property type="component" value="Unassembled WGS sequence"/>
</dbReference>
<dbReference type="Pfam" id="PF00581">
    <property type="entry name" value="Rhodanese"/>
    <property type="match status" value="1"/>
</dbReference>
<dbReference type="InterPro" id="IPR001763">
    <property type="entry name" value="Rhodanese-like_dom"/>
</dbReference>
<feature type="domain" description="Rhodanese" evidence="10">
    <location>
        <begin position="450"/>
        <end position="572"/>
    </location>
</feature>
<dbReference type="PROSITE" id="PS50206">
    <property type="entry name" value="RHODANESE_3"/>
    <property type="match status" value="1"/>
</dbReference>
<keyword evidence="3 8" id="KW-0498">Mitosis</keyword>
<feature type="compositionally biased region" description="Polar residues" evidence="9">
    <location>
        <begin position="152"/>
        <end position="162"/>
    </location>
</feature>
<evidence type="ECO:0000256" key="9">
    <source>
        <dbReference type="SAM" id="MobiDB-lite"/>
    </source>
</evidence>
<feature type="region of interest" description="Disordered" evidence="9">
    <location>
        <begin position="152"/>
        <end position="243"/>
    </location>
</feature>
<dbReference type="EMBL" id="LR900215">
    <property type="protein sequence ID" value="CAD7244725.1"/>
    <property type="molecule type" value="Genomic_DNA"/>
</dbReference>
<evidence type="ECO:0000256" key="2">
    <source>
        <dbReference type="ARBA" id="ARBA00022618"/>
    </source>
</evidence>
<dbReference type="GO" id="GO:0051301">
    <property type="term" value="P:cell division"/>
    <property type="evidence" value="ECO:0007669"/>
    <property type="project" value="UniProtKB-UniRule"/>
</dbReference>
<dbReference type="AlphaFoldDB" id="A0A7R9A604"/>
<evidence type="ECO:0000256" key="4">
    <source>
        <dbReference type="ARBA" id="ARBA00022801"/>
    </source>
</evidence>
<evidence type="ECO:0000313" key="11">
    <source>
        <dbReference type="EMBL" id="CAD7244725.1"/>
    </source>
</evidence>
<dbReference type="PRINTS" id="PR00716">
    <property type="entry name" value="MPIPHPHTASE"/>
</dbReference>
<comment type="function">
    <text evidence="8">Tyrosine protein phosphatase which functions as a dosage-dependent inducer of mitotic progression.</text>
</comment>
<dbReference type="PANTHER" id="PTHR10828:SF17">
    <property type="entry name" value="PROTEIN-TYROSINE-PHOSPHATASE"/>
    <property type="match status" value="1"/>
</dbReference>
<keyword evidence="5 8" id="KW-0904">Protein phosphatase</keyword>
<dbReference type="EMBL" id="CAJPEV010000698">
    <property type="protein sequence ID" value="CAG0887707.1"/>
    <property type="molecule type" value="Genomic_DNA"/>
</dbReference>
<evidence type="ECO:0000256" key="1">
    <source>
        <dbReference type="ARBA" id="ARBA00011065"/>
    </source>
</evidence>
<name>A0A7R9A604_9CRUS</name>
<dbReference type="InterPro" id="IPR000751">
    <property type="entry name" value="MPI_Phosphatase"/>
</dbReference>
<dbReference type="GO" id="GO:0110032">
    <property type="term" value="P:positive regulation of G2/MI transition of meiotic cell cycle"/>
    <property type="evidence" value="ECO:0007669"/>
    <property type="project" value="TreeGrafter"/>
</dbReference>
<accession>A0A7R9A604</accession>
<dbReference type="GO" id="GO:0010971">
    <property type="term" value="P:positive regulation of G2/M transition of mitotic cell cycle"/>
    <property type="evidence" value="ECO:0007669"/>
    <property type="project" value="TreeGrafter"/>
</dbReference>
<dbReference type="GO" id="GO:0004725">
    <property type="term" value="F:protein tyrosine phosphatase activity"/>
    <property type="evidence" value="ECO:0007669"/>
    <property type="project" value="UniProtKB-UniRule"/>
</dbReference>
<comment type="catalytic activity">
    <reaction evidence="7 8">
        <text>O-phospho-L-tyrosyl-[protein] + H2O = L-tyrosyl-[protein] + phosphate</text>
        <dbReference type="Rhea" id="RHEA:10684"/>
        <dbReference type="Rhea" id="RHEA-COMP:10136"/>
        <dbReference type="Rhea" id="RHEA-COMP:20101"/>
        <dbReference type="ChEBI" id="CHEBI:15377"/>
        <dbReference type="ChEBI" id="CHEBI:43474"/>
        <dbReference type="ChEBI" id="CHEBI:46858"/>
        <dbReference type="ChEBI" id="CHEBI:61978"/>
        <dbReference type="EC" id="3.1.3.48"/>
    </reaction>
</comment>
<protein>
    <recommendedName>
        <fullName evidence="8">M-phase inducer phosphatase</fullName>
        <ecNumber evidence="8">3.1.3.48</ecNumber>
    </recommendedName>
</protein>
<keyword evidence="6 8" id="KW-0131">Cell cycle</keyword>
<dbReference type="CDD" id="cd01530">
    <property type="entry name" value="Cdc25"/>
    <property type="match status" value="1"/>
</dbReference>
<feature type="region of interest" description="Disordered" evidence="9">
    <location>
        <begin position="63"/>
        <end position="93"/>
    </location>
</feature>
<organism evidence="11">
    <name type="scientific">Darwinula stevensoni</name>
    <dbReference type="NCBI Taxonomy" id="69355"/>
    <lineage>
        <taxon>Eukaryota</taxon>
        <taxon>Metazoa</taxon>
        <taxon>Ecdysozoa</taxon>
        <taxon>Arthropoda</taxon>
        <taxon>Crustacea</taxon>
        <taxon>Oligostraca</taxon>
        <taxon>Ostracoda</taxon>
        <taxon>Podocopa</taxon>
        <taxon>Podocopida</taxon>
        <taxon>Darwinulocopina</taxon>
        <taxon>Darwinuloidea</taxon>
        <taxon>Darwinulidae</taxon>
        <taxon>Darwinula</taxon>
    </lineage>
</organism>
<dbReference type="SMART" id="SM00450">
    <property type="entry name" value="RHOD"/>
    <property type="match status" value="1"/>
</dbReference>
<evidence type="ECO:0000259" key="10">
    <source>
        <dbReference type="PROSITE" id="PS50206"/>
    </source>
</evidence>
<feature type="compositionally biased region" description="Polar residues" evidence="9">
    <location>
        <begin position="72"/>
        <end position="93"/>
    </location>
</feature>
<dbReference type="SUPFAM" id="SSF52821">
    <property type="entry name" value="Rhodanese/Cell cycle control phosphatase"/>
    <property type="match status" value="1"/>
</dbReference>
<evidence type="ECO:0000313" key="12">
    <source>
        <dbReference type="Proteomes" id="UP000677054"/>
    </source>
</evidence>
<evidence type="ECO:0000256" key="6">
    <source>
        <dbReference type="ARBA" id="ARBA00023306"/>
    </source>
</evidence>
<dbReference type="Gene3D" id="3.40.250.10">
    <property type="entry name" value="Rhodanese-like domain"/>
    <property type="match status" value="1"/>
</dbReference>
<evidence type="ECO:0000256" key="3">
    <source>
        <dbReference type="ARBA" id="ARBA00022776"/>
    </source>
</evidence>
<dbReference type="GO" id="GO:0005634">
    <property type="term" value="C:nucleus"/>
    <property type="evidence" value="ECO:0007669"/>
    <property type="project" value="TreeGrafter"/>
</dbReference>
<sequence>MLRGGGGGRMPFCMVADDEAHASPLLQNVIQAQEYKSSPISQLVENLSSAKLGFSLTPRRRLSLNSSCSSSGTPTPTRLQDVSGTPTPTQLQDVSGVTEKDVVHENSSTHASPFISRKSNENLSLVKGGGKFFHPGSNTRVPLGIRQLSDLGQASPLSSRSGKGSLRIPSCEDSENCNPLEPDHDSRDSGYGGSLSGESLKEFRFPLGLPPRKRTMEMSPSRGKQSSPCKSEMSPAKLHKEETSDGFSELLALEEMSEDADAENKSMFSLFSAPIKNLTQMEAPERDVNEVNSLQEPQSSLPMLRCRPARLRPTFQRSVSYTGGTVSSSLAADRSSGDTECLKRPIEDVSSSPVQVKRHRAHLTAIEEESSSFTTKSHQIPERSIGRQLQRCMSETEVTITRALHRSTKEPDLIGNFTKPHSLPLINGKHSDLKSIGSDTLADLICGSLQHQPYKVIDCRFPYEYEGGHIRNAVNLYTKDQVLEALLPKQVCRTALQPSSSLERSPESSEAQDILIFHCEFSSERGPSLLRFLRKEDRKMNSENYPTLHFPEIYILDGGYKAFHEKYPHLCDPQGAYRPMLHSSHAAELRHFKAKSKSWSGDPMGKARLRLNSLSFKKQLL</sequence>
<keyword evidence="12" id="KW-1185">Reference proteome</keyword>
<dbReference type="GO" id="GO:0005737">
    <property type="term" value="C:cytoplasm"/>
    <property type="evidence" value="ECO:0007669"/>
    <property type="project" value="TreeGrafter"/>
</dbReference>
<keyword evidence="2 8" id="KW-0132">Cell division</keyword>
<dbReference type="GO" id="GO:0000086">
    <property type="term" value="P:G2/M transition of mitotic cell cycle"/>
    <property type="evidence" value="ECO:0007669"/>
    <property type="project" value="TreeGrafter"/>
</dbReference>
<evidence type="ECO:0000256" key="8">
    <source>
        <dbReference type="RuleBase" id="RU368028"/>
    </source>
</evidence>
<evidence type="ECO:0000256" key="7">
    <source>
        <dbReference type="ARBA" id="ARBA00051722"/>
    </source>
</evidence>
<evidence type="ECO:0000256" key="5">
    <source>
        <dbReference type="ARBA" id="ARBA00022912"/>
    </source>
</evidence>
<dbReference type="FunFam" id="3.40.250.10:FF:000021">
    <property type="entry name" value="M-phase inducer phosphatase cdc-25.2"/>
    <property type="match status" value="1"/>
</dbReference>
<dbReference type="PANTHER" id="PTHR10828">
    <property type="entry name" value="M-PHASE INDUCER PHOSPHATASE DUAL SPECIFICITY PHOSPHATASE CDC25"/>
    <property type="match status" value="1"/>
</dbReference>
<dbReference type="OrthoDB" id="26523at2759"/>
<proteinExistence type="inferred from homology"/>
<dbReference type="InterPro" id="IPR036873">
    <property type="entry name" value="Rhodanese-like_dom_sf"/>
</dbReference>
<keyword evidence="4 8" id="KW-0378">Hydrolase</keyword>
<dbReference type="EC" id="3.1.3.48" evidence="8"/>
<comment type="similarity">
    <text evidence="1 8">Belongs to the MPI phosphatase family.</text>
</comment>